<accession>A0A0B7AWH2</accession>
<name>A0A0B7AWH2_9EUPU</name>
<proteinExistence type="predicted"/>
<dbReference type="EMBL" id="HACG01038087">
    <property type="protein sequence ID" value="CEK84952.1"/>
    <property type="molecule type" value="Transcribed_RNA"/>
</dbReference>
<gene>
    <name evidence="1" type="primary">ORF145433</name>
</gene>
<reference evidence="1" key="1">
    <citation type="submission" date="2014-12" db="EMBL/GenBank/DDBJ databases">
        <title>Insight into the proteome of Arion vulgaris.</title>
        <authorList>
            <person name="Aradska J."/>
            <person name="Bulat T."/>
            <person name="Smidak R."/>
            <person name="Sarate P."/>
            <person name="Gangsoo J."/>
            <person name="Sialana F."/>
            <person name="Bilban M."/>
            <person name="Lubec G."/>
        </authorList>
    </citation>
    <scope>NUCLEOTIDE SEQUENCE</scope>
    <source>
        <tissue evidence="1">Skin</tissue>
    </source>
</reference>
<feature type="non-terminal residue" evidence="1">
    <location>
        <position position="71"/>
    </location>
</feature>
<sequence>MVGNTGEKERKPSYKICQRRYIRYHDYACIHGGPTEKKTNVYFTDPDLKNIKNILLAQKNIVLLYAKVVCL</sequence>
<evidence type="ECO:0000313" key="1">
    <source>
        <dbReference type="EMBL" id="CEK84952.1"/>
    </source>
</evidence>
<protein>
    <submittedName>
        <fullName evidence="1">Uncharacterized protein</fullName>
    </submittedName>
</protein>
<organism evidence="1">
    <name type="scientific">Arion vulgaris</name>
    <dbReference type="NCBI Taxonomy" id="1028688"/>
    <lineage>
        <taxon>Eukaryota</taxon>
        <taxon>Metazoa</taxon>
        <taxon>Spiralia</taxon>
        <taxon>Lophotrochozoa</taxon>
        <taxon>Mollusca</taxon>
        <taxon>Gastropoda</taxon>
        <taxon>Heterobranchia</taxon>
        <taxon>Euthyneura</taxon>
        <taxon>Panpulmonata</taxon>
        <taxon>Eupulmonata</taxon>
        <taxon>Stylommatophora</taxon>
        <taxon>Helicina</taxon>
        <taxon>Arionoidea</taxon>
        <taxon>Arionidae</taxon>
        <taxon>Arion</taxon>
    </lineage>
</organism>
<dbReference type="AlphaFoldDB" id="A0A0B7AWH2"/>